<protein>
    <submittedName>
        <fullName evidence="1">Uncharacterized protein</fullName>
    </submittedName>
</protein>
<sequence length="105" mass="11563">MTGTLLAYRVPWRRRARRISSVKAANAVPVRAWLNASQRSRTSAWSRGADHALDPTADGVLDEIAKLTDGEGLDEEVAEGVRRLETKEGDPVRIVLLPDGIDRTD</sequence>
<dbReference type="EMBL" id="JASITI010000010">
    <property type="protein sequence ID" value="MDK9496072.1"/>
    <property type="molecule type" value="Genomic_DNA"/>
</dbReference>
<dbReference type="RefSeq" id="WP_285341604.1">
    <property type="nucleotide sequence ID" value="NZ_JASITI010000010.1"/>
</dbReference>
<gene>
    <name evidence="1" type="ORF">QEZ40_000411</name>
</gene>
<dbReference type="Proteomes" id="UP001223390">
    <property type="component" value="Unassembled WGS sequence"/>
</dbReference>
<reference evidence="1 2" key="1">
    <citation type="submission" date="2023-05" db="EMBL/GenBank/DDBJ databases">
        <title>Sequencing and Assembly of Streptomyces sp. NP73.</title>
        <authorList>
            <person name="Konwar A.N."/>
            <person name="Saikia K."/>
            <person name="Thakur D."/>
        </authorList>
    </citation>
    <scope>NUCLEOTIDE SEQUENCE [LARGE SCALE GENOMIC DNA]</scope>
    <source>
        <strain evidence="1 2">NP73</strain>
    </source>
</reference>
<evidence type="ECO:0000313" key="1">
    <source>
        <dbReference type="EMBL" id="MDK9496072.1"/>
    </source>
</evidence>
<accession>A0ABT7GR62</accession>
<name>A0ABT7GR62_9ACTN</name>
<evidence type="ECO:0000313" key="2">
    <source>
        <dbReference type="Proteomes" id="UP001223390"/>
    </source>
</evidence>
<keyword evidence="2" id="KW-1185">Reference proteome</keyword>
<proteinExistence type="predicted"/>
<organism evidence="1 2">
    <name type="scientific">Streptomyces katrae</name>
    <dbReference type="NCBI Taxonomy" id="68223"/>
    <lineage>
        <taxon>Bacteria</taxon>
        <taxon>Bacillati</taxon>
        <taxon>Actinomycetota</taxon>
        <taxon>Actinomycetes</taxon>
        <taxon>Kitasatosporales</taxon>
        <taxon>Streptomycetaceae</taxon>
        <taxon>Streptomyces</taxon>
    </lineage>
</organism>
<comment type="caution">
    <text evidence="1">The sequence shown here is derived from an EMBL/GenBank/DDBJ whole genome shotgun (WGS) entry which is preliminary data.</text>
</comment>